<dbReference type="Proteomes" id="UP001060414">
    <property type="component" value="Chromosome"/>
</dbReference>
<organism evidence="2 3">
    <name type="scientific">Geoalkalibacter halelectricus</name>
    <dbReference type="NCBI Taxonomy" id="2847045"/>
    <lineage>
        <taxon>Bacteria</taxon>
        <taxon>Pseudomonadati</taxon>
        <taxon>Thermodesulfobacteriota</taxon>
        <taxon>Desulfuromonadia</taxon>
        <taxon>Desulfuromonadales</taxon>
        <taxon>Geoalkalibacteraceae</taxon>
        <taxon>Geoalkalibacter</taxon>
    </lineage>
</organism>
<evidence type="ECO:0000313" key="2">
    <source>
        <dbReference type="EMBL" id="UWZ78503.1"/>
    </source>
</evidence>
<accession>A0ABY5ZIT0</accession>
<gene>
    <name evidence="2" type="ORF">L9S41_12540</name>
</gene>
<dbReference type="RefSeq" id="WP_260746856.1">
    <property type="nucleotide sequence ID" value="NZ_CP092109.1"/>
</dbReference>
<name>A0ABY5ZIT0_9BACT</name>
<sequence>MAEVREEHNEAKLPQNEPPATPQELRSETRRRLLKAGALSVPVMLTVYSRPLFAQTNGSVDALAYGGYVEDGGSIEGQNESTVDPFANPIDGGSSRTKTYASEKPASPFINNRSWLE</sequence>
<evidence type="ECO:0000256" key="1">
    <source>
        <dbReference type="SAM" id="MobiDB-lite"/>
    </source>
</evidence>
<protein>
    <submittedName>
        <fullName evidence="2">Uncharacterized protein</fullName>
    </submittedName>
</protein>
<feature type="region of interest" description="Disordered" evidence="1">
    <location>
        <begin position="1"/>
        <end position="29"/>
    </location>
</feature>
<feature type="compositionally biased region" description="Basic and acidic residues" evidence="1">
    <location>
        <begin position="1"/>
        <end position="11"/>
    </location>
</feature>
<reference evidence="2" key="1">
    <citation type="journal article" date="2022" name="Environ. Microbiol.">
        <title>Geoalkalibacter halelectricus SAP #1 sp. nov. possessing extracellular electron transfer and mineral#reducing capabilities from a haloalkaline environment.</title>
        <authorList>
            <person name="Yadav S."/>
            <person name="Singh R."/>
            <person name="Sundharam S.S."/>
            <person name="Chaudhary S."/>
            <person name="Krishnamurthi S."/>
            <person name="Patil S.A."/>
        </authorList>
    </citation>
    <scope>NUCLEOTIDE SEQUENCE</scope>
    <source>
        <strain evidence="2">SAP-1</strain>
    </source>
</reference>
<evidence type="ECO:0000313" key="3">
    <source>
        <dbReference type="Proteomes" id="UP001060414"/>
    </source>
</evidence>
<keyword evidence="3" id="KW-1185">Reference proteome</keyword>
<proteinExistence type="predicted"/>
<dbReference type="EMBL" id="CP092109">
    <property type="protein sequence ID" value="UWZ78503.1"/>
    <property type="molecule type" value="Genomic_DNA"/>
</dbReference>
<feature type="region of interest" description="Disordered" evidence="1">
    <location>
        <begin position="74"/>
        <end position="117"/>
    </location>
</feature>